<dbReference type="InterPro" id="IPR036179">
    <property type="entry name" value="Ig-like_dom_sf"/>
</dbReference>
<dbReference type="InterPro" id="IPR003598">
    <property type="entry name" value="Ig_sub2"/>
</dbReference>
<dbReference type="SUPFAM" id="SSF48726">
    <property type="entry name" value="Immunoglobulin"/>
    <property type="match status" value="1"/>
</dbReference>
<dbReference type="Gene3D" id="2.60.40.10">
    <property type="entry name" value="Immunoglobulins"/>
    <property type="match status" value="1"/>
</dbReference>
<dbReference type="InterPro" id="IPR013783">
    <property type="entry name" value="Ig-like_fold"/>
</dbReference>
<accession>A0A9N9XBG1</accession>
<evidence type="ECO:0000313" key="3">
    <source>
        <dbReference type="Proteomes" id="UP001153709"/>
    </source>
</evidence>
<keyword evidence="3" id="KW-1185">Reference proteome</keyword>
<dbReference type="CDD" id="cd00096">
    <property type="entry name" value="Ig"/>
    <property type="match status" value="1"/>
</dbReference>
<dbReference type="SMART" id="SM00409">
    <property type="entry name" value="IG"/>
    <property type="match status" value="1"/>
</dbReference>
<organism evidence="2 3">
    <name type="scientific">Diabrotica balteata</name>
    <name type="common">Banded cucumber beetle</name>
    <dbReference type="NCBI Taxonomy" id="107213"/>
    <lineage>
        <taxon>Eukaryota</taxon>
        <taxon>Metazoa</taxon>
        <taxon>Ecdysozoa</taxon>
        <taxon>Arthropoda</taxon>
        <taxon>Hexapoda</taxon>
        <taxon>Insecta</taxon>
        <taxon>Pterygota</taxon>
        <taxon>Neoptera</taxon>
        <taxon>Endopterygota</taxon>
        <taxon>Coleoptera</taxon>
        <taxon>Polyphaga</taxon>
        <taxon>Cucujiformia</taxon>
        <taxon>Chrysomeloidea</taxon>
        <taxon>Chrysomelidae</taxon>
        <taxon>Galerucinae</taxon>
        <taxon>Diabroticina</taxon>
        <taxon>Diabroticites</taxon>
        <taxon>Diabrotica</taxon>
    </lineage>
</organism>
<dbReference type="AlphaFoldDB" id="A0A9N9XBG1"/>
<dbReference type="Proteomes" id="UP001153709">
    <property type="component" value="Chromosome 3"/>
</dbReference>
<dbReference type="OrthoDB" id="425681at2759"/>
<evidence type="ECO:0000259" key="1">
    <source>
        <dbReference type="PROSITE" id="PS50835"/>
    </source>
</evidence>
<gene>
    <name evidence="2" type="ORF">DIABBA_LOCUS5951</name>
</gene>
<dbReference type="PANTHER" id="PTHR47027:SF20">
    <property type="entry name" value="REVERSE TRANSCRIPTASE-LIKE PROTEIN WITH RNA-DIRECTED DNA POLYMERASE DOMAIN"/>
    <property type="match status" value="1"/>
</dbReference>
<sequence>MSTEIAFVPKIEIEGESDIYVKRGSTVQLKCVITQSLEEPAYIFWYHDGERVLKYDQSAIDIRMSRKGTDTTISTMTIFRTRPEDAGNYTCSPSNLDSASAYLHVINDMKLNVINSYDEGSNLQNSTTADDTVIITANLEDQQLLLDRVNSIRKKYGLKINILKTKYMVISRNPPENPIICIGDDRIKCVKTFKYLGTTINDQSDPQHEIKTRIQMARQAFVKFRPLLCNQNLNFEIRYRMVKCYIWSILLYGMETWTLKKTSTNKLEAFEIVRNDDVLKRAGVERELFELIKKRKIGYLGHILRGAKYEIPQLILQGKIEGRRGAGRKQLSWLRNIQEWTGIHNTGELCHAAKNRILVMR</sequence>
<dbReference type="PANTHER" id="PTHR47027">
    <property type="entry name" value="REVERSE TRANSCRIPTASE DOMAIN-CONTAINING PROTEIN"/>
    <property type="match status" value="1"/>
</dbReference>
<dbReference type="PROSITE" id="PS50835">
    <property type="entry name" value="IG_LIKE"/>
    <property type="match status" value="1"/>
</dbReference>
<dbReference type="EMBL" id="OU898278">
    <property type="protein sequence ID" value="CAG9832474.1"/>
    <property type="molecule type" value="Genomic_DNA"/>
</dbReference>
<dbReference type="InterPro" id="IPR007110">
    <property type="entry name" value="Ig-like_dom"/>
</dbReference>
<name>A0A9N9XBG1_DIABA</name>
<dbReference type="SMART" id="SM00408">
    <property type="entry name" value="IGc2"/>
    <property type="match status" value="1"/>
</dbReference>
<protein>
    <recommendedName>
        <fullName evidence="1">Ig-like domain-containing protein</fullName>
    </recommendedName>
</protein>
<feature type="domain" description="Ig-like" evidence="1">
    <location>
        <begin position="9"/>
        <end position="107"/>
    </location>
</feature>
<dbReference type="Pfam" id="PF13927">
    <property type="entry name" value="Ig_3"/>
    <property type="match status" value="1"/>
</dbReference>
<proteinExistence type="predicted"/>
<evidence type="ECO:0000313" key="2">
    <source>
        <dbReference type="EMBL" id="CAG9832474.1"/>
    </source>
</evidence>
<reference evidence="2" key="1">
    <citation type="submission" date="2022-01" db="EMBL/GenBank/DDBJ databases">
        <authorList>
            <person name="King R."/>
        </authorList>
    </citation>
    <scope>NUCLEOTIDE SEQUENCE</scope>
</reference>
<dbReference type="InterPro" id="IPR003599">
    <property type="entry name" value="Ig_sub"/>
</dbReference>